<dbReference type="PANTHER" id="PTHR11777:SF9">
    <property type="entry name" value="ALANINE--TRNA LIGASE, CYTOPLASMIC"/>
    <property type="match status" value="1"/>
</dbReference>
<comment type="catalytic activity">
    <reaction evidence="11">
        <text>tRNA(Ala) + L-alanine + ATP = L-alanyl-tRNA(Ala) + AMP + diphosphate</text>
        <dbReference type="Rhea" id="RHEA:12540"/>
        <dbReference type="Rhea" id="RHEA-COMP:9657"/>
        <dbReference type="Rhea" id="RHEA-COMP:9923"/>
        <dbReference type="ChEBI" id="CHEBI:30616"/>
        <dbReference type="ChEBI" id="CHEBI:33019"/>
        <dbReference type="ChEBI" id="CHEBI:57972"/>
        <dbReference type="ChEBI" id="CHEBI:78442"/>
        <dbReference type="ChEBI" id="CHEBI:78497"/>
        <dbReference type="ChEBI" id="CHEBI:456215"/>
        <dbReference type="EC" id="6.1.1.7"/>
    </reaction>
</comment>
<dbReference type="InterPro" id="IPR018162">
    <property type="entry name" value="Ala-tRNA-ligase_IIc_anticod-bd"/>
</dbReference>
<dbReference type="CDD" id="cd00673">
    <property type="entry name" value="AlaRS_core"/>
    <property type="match status" value="1"/>
</dbReference>
<dbReference type="SUPFAM" id="SSF55681">
    <property type="entry name" value="Class II aaRS and biotin synthetases"/>
    <property type="match status" value="1"/>
</dbReference>
<keyword evidence="3 11" id="KW-0436">Ligase</keyword>
<dbReference type="InterPro" id="IPR023033">
    <property type="entry name" value="Ala_tRNA_ligase_euk/bac"/>
</dbReference>
<keyword evidence="9 11" id="KW-0648">Protein biosynthesis</keyword>
<dbReference type="Gene3D" id="3.30.54.20">
    <property type="match status" value="1"/>
</dbReference>
<gene>
    <name evidence="11" type="primary">alaS</name>
    <name evidence="14" type="ORF">J2X15_000142</name>
</gene>
<dbReference type="Gene3D" id="3.30.980.10">
    <property type="entry name" value="Threonyl-trna Synthetase, Chain A, domain 2"/>
    <property type="match status" value="1"/>
</dbReference>
<keyword evidence="6 11" id="KW-0862">Zinc</keyword>
<evidence type="ECO:0000256" key="5">
    <source>
        <dbReference type="ARBA" id="ARBA00022741"/>
    </source>
</evidence>
<keyword evidence="8 11" id="KW-0694">RNA-binding</keyword>
<dbReference type="InterPro" id="IPR012947">
    <property type="entry name" value="tRNA_SAD"/>
</dbReference>
<reference evidence="14 15" key="1">
    <citation type="submission" date="2023-07" db="EMBL/GenBank/DDBJ databases">
        <title>Sorghum-associated microbial communities from plants grown in Nebraska, USA.</title>
        <authorList>
            <person name="Schachtman D."/>
        </authorList>
    </citation>
    <scope>NUCLEOTIDE SEQUENCE [LARGE SCALE GENOMIC DNA]</scope>
    <source>
        <strain evidence="14 15">BE308</strain>
    </source>
</reference>
<comment type="caution">
    <text evidence="14">The sequence shown here is derived from an EMBL/GenBank/DDBJ whole genome shotgun (WGS) entry which is preliminary data.</text>
</comment>
<dbReference type="NCBIfam" id="TIGR00344">
    <property type="entry name" value="alaS"/>
    <property type="match status" value="1"/>
</dbReference>
<evidence type="ECO:0000256" key="10">
    <source>
        <dbReference type="ARBA" id="ARBA00023146"/>
    </source>
</evidence>
<keyword evidence="5 11" id="KW-0547">Nucleotide-binding</keyword>
<dbReference type="Gene3D" id="3.30.930.10">
    <property type="entry name" value="Bira Bifunctional Protein, Domain 2"/>
    <property type="match status" value="1"/>
</dbReference>
<evidence type="ECO:0000313" key="15">
    <source>
        <dbReference type="Proteomes" id="UP001268089"/>
    </source>
</evidence>
<dbReference type="InterPro" id="IPR002318">
    <property type="entry name" value="Ala-tRNA-lgiase_IIc"/>
</dbReference>
<comment type="function">
    <text evidence="11">Catalyzes the attachment of alanine to tRNA(Ala) in a two-step reaction: alanine is first activated by ATP to form Ala-AMP and then transferred to the acceptor end of tRNA(Ala). Also edits incorrectly charged Ser-tRNA(Ala) and Gly-tRNA(Ala) via its editing domain.</text>
</comment>
<evidence type="ECO:0000256" key="8">
    <source>
        <dbReference type="ARBA" id="ARBA00022884"/>
    </source>
</evidence>
<comment type="subcellular location">
    <subcellularLocation>
        <location evidence="11">Cytoplasm</location>
    </subcellularLocation>
</comment>
<organism evidence="14 15">
    <name type="scientific">Rhodoferax saidenbachensis</name>
    <dbReference type="NCBI Taxonomy" id="1484693"/>
    <lineage>
        <taxon>Bacteria</taxon>
        <taxon>Pseudomonadati</taxon>
        <taxon>Pseudomonadota</taxon>
        <taxon>Betaproteobacteria</taxon>
        <taxon>Burkholderiales</taxon>
        <taxon>Comamonadaceae</taxon>
        <taxon>Rhodoferax</taxon>
    </lineage>
</organism>
<dbReference type="InterPro" id="IPR018165">
    <property type="entry name" value="Ala-tRNA-synth_IIc_core"/>
</dbReference>
<feature type="domain" description="Alanyl-transfer RNA synthetases family profile" evidence="13">
    <location>
        <begin position="6"/>
        <end position="717"/>
    </location>
</feature>
<comment type="domain">
    <text evidence="11">Consists of three domains; the N-terminal catalytic domain, the editing domain and the C-terminal C-Ala domain. The editing domain removes incorrectly charged amino acids, while the C-Ala domain, along with tRNA(Ala), serves as a bridge to cooperatively bring together the editing and aminoacylation centers thus stimulating deacylation of misacylated tRNAs.</text>
</comment>
<keyword evidence="10 11" id="KW-0030">Aminoacyl-tRNA synthetase</keyword>
<feature type="binding site" evidence="11">
    <location>
        <position position="577"/>
    </location>
    <ligand>
        <name>Zn(2+)</name>
        <dbReference type="ChEBI" id="CHEBI:29105"/>
    </ligand>
</feature>
<dbReference type="Pfam" id="PF01411">
    <property type="entry name" value="tRNA-synt_2c"/>
    <property type="match status" value="1"/>
</dbReference>
<evidence type="ECO:0000256" key="9">
    <source>
        <dbReference type="ARBA" id="ARBA00022917"/>
    </source>
</evidence>
<dbReference type="InterPro" id="IPR050058">
    <property type="entry name" value="Ala-tRNA_ligase"/>
</dbReference>
<dbReference type="SUPFAM" id="SSF55186">
    <property type="entry name" value="ThrRS/AlaRS common domain"/>
    <property type="match status" value="1"/>
</dbReference>
<dbReference type="RefSeq" id="WP_310338414.1">
    <property type="nucleotide sequence ID" value="NZ_JAVDXO010000001.1"/>
</dbReference>
<dbReference type="Gene3D" id="3.10.310.40">
    <property type="match status" value="1"/>
</dbReference>
<dbReference type="InterPro" id="IPR018163">
    <property type="entry name" value="Thr/Ala-tRNA-synth_IIc_edit"/>
</dbReference>
<dbReference type="EC" id="6.1.1.7" evidence="11"/>
<dbReference type="PANTHER" id="PTHR11777">
    <property type="entry name" value="ALANYL-TRNA SYNTHETASE"/>
    <property type="match status" value="1"/>
</dbReference>
<dbReference type="Proteomes" id="UP001268089">
    <property type="component" value="Unassembled WGS sequence"/>
</dbReference>
<keyword evidence="2 11" id="KW-0820">tRNA-binding</keyword>
<feature type="coiled-coil region" evidence="12">
    <location>
        <begin position="733"/>
        <end position="767"/>
    </location>
</feature>
<proteinExistence type="inferred from homology"/>
<evidence type="ECO:0000256" key="7">
    <source>
        <dbReference type="ARBA" id="ARBA00022840"/>
    </source>
</evidence>
<dbReference type="SMART" id="SM00863">
    <property type="entry name" value="tRNA_SAD"/>
    <property type="match status" value="1"/>
</dbReference>
<keyword evidence="7 11" id="KW-0067">ATP-binding</keyword>
<keyword evidence="12" id="KW-0175">Coiled coil</keyword>
<dbReference type="Gene3D" id="6.10.250.550">
    <property type="match status" value="1"/>
</dbReference>
<evidence type="ECO:0000259" key="13">
    <source>
        <dbReference type="PROSITE" id="PS50860"/>
    </source>
</evidence>
<dbReference type="SUPFAM" id="SSF50447">
    <property type="entry name" value="Translation proteins"/>
    <property type="match status" value="1"/>
</dbReference>
<dbReference type="InterPro" id="IPR045864">
    <property type="entry name" value="aa-tRNA-synth_II/BPL/LPL"/>
</dbReference>
<protein>
    <recommendedName>
        <fullName evidence="11">Alanine--tRNA ligase</fullName>
        <ecNumber evidence="11">6.1.1.7</ecNumber>
    </recommendedName>
    <alternativeName>
        <fullName evidence="11">Alanyl-tRNA synthetase</fullName>
        <shortName evidence="11">AlaRS</shortName>
    </alternativeName>
</protein>
<evidence type="ECO:0000256" key="12">
    <source>
        <dbReference type="SAM" id="Coils"/>
    </source>
</evidence>
<keyword evidence="15" id="KW-1185">Reference proteome</keyword>
<feature type="binding site" evidence="11">
    <location>
        <position position="678"/>
    </location>
    <ligand>
        <name>Zn(2+)</name>
        <dbReference type="ChEBI" id="CHEBI:29105"/>
    </ligand>
</feature>
<dbReference type="Pfam" id="PF07973">
    <property type="entry name" value="tRNA_SAD"/>
    <property type="match status" value="1"/>
</dbReference>
<dbReference type="GO" id="GO:0004813">
    <property type="term" value="F:alanine-tRNA ligase activity"/>
    <property type="evidence" value="ECO:0007669"/>
    <property type="project" value="UniProtKB-EC"/>
</dbReference>
<dbReference type="Gene3D" id="2.40.30.130">
    <property type="match status" value="1"/>
</dbReference>
<evidence type="ECO:0000256" key="4">
    <source>
        <dbReference type="ARBA" id="ARBA00022723"/>
    </source>
</evidence>
<accession>A0ABU1ZJY7</accession>
<evidence type="ECO:0000256" key="2">
    <source>
        <dbReference type="ARBA" id="ARBA00022555"/>
    </source>
</evidence>
<dbReference type="PRINTS" id="PR00980">
    <property type="entry name" value="TRNASYNTHALA"/>
</dbReference>
<evidence type="ECO:0000256" key="11">
    <source>
        <dbReference type="HAMAP-Rule" id="MF_00036"/>
    </source>
</evidence>
<dbReference type="HAMAP" id="MF_00036_B">
    <property type="entry name" value="Ala_tRNA_synth_B"/>
    <property type="match status" value="1"/>
</dbReference>
<evidence type="ECO:0000256" key="6">
    <source>
        <dbReference type="ARBA" id="ARBA00022833"/>
    </source>
</evidence>
<keyword evidence="4 11" id="KW-0479">Metal-binding</keyword>
<evidence type="ECO:0000256" key="3">
    <source>
        <dbReference type="ARBA" id="ARBA00022598"/>
    </source>
</evidence>
<feature type="binding site" evidence="11">
    <location>
        <position position="573"/>
    </location>
    <ligand>
        <name>Zn(2+)</name>
        <dbReference type="ChEBI" id="CHEBI:29105"/>
    </ligand>
</feature>
<dbReference type="PROSITE" id="PS50860">
    <property type="entry name" value="AA_TRNA_LIGASE_II_ALA"/>
    <property type="match status" value="1"/>
</dbReference>
<dbReference type="Pfam" id="PF02272">
    <property type="entry name" value="DHHA1"/>
    <property type="match status" value="1"/>
</dbReference>
<keyword evidence="11" id="KW-0963">Cytoplasm</keyword>
<comment type="similarity">
    <text evidence="1 11">Belongs to the class-II aminoacyl-tRNA synthetase family.</text>
</comment>
<feature type="binding site" evidence="11">
    <location>
        <position position="674"/>
    </location>
    <ligand>
        <name>Zn(2+)</name>
        <dbReference type="ChEBI" id="CHEBI:29105"/>
    </ligand>
</feature>
<dbReference type="InterPro" id="IPR003156">
    <property type="entry name" value="DHHA1_dom"/>
</dbReference>
<dbReference type="InterPro" id="IPR009000">
    <property type="entry name" value="Transl_B-barrel_sf"/>
</dbReference>
<sequence>MTQPVMSVSDIRKTFLDFFASKGHTVVASSPLVPGNDPTLMFTNSGMVQFKDVFLGTDKRSYVRAASVQACLRAGGKHNDLENVGYTARHHTFFEMLGNWSFGDYFKKESLNWAWELLTTVYKLPAEKLYATVYQEDDEAYAIWEDIFVKSGWTPERVKQEGRIIRIGDNKGGRYKSDNFWMMADTGPCGPCSEIFYDHGDHIPGGPPGSPDEDGDRFIEIWNNVFMQFNMDETGAVTPLPAPCVDTGMGLERLAAILQHVHSNYEIDLFDTLIKAASRETGCTDLGNKSLRVIADHIRATAFLVSDGVIPSNEGRGYVQRRIVRRAIRHGYKLGQKTPFFHKLVKDLVQVMGAAYPHLASQEARITEVLRVEEERFFETLATGMQILDEALAGGVKVLPGEVAFKLHDTYGFPLDLSADVCRENGVDVDEAGFKAAMEQQKAKGRAAGKFKMDKALEYTGAGNTFVGYEHLTQASKIVALYADSTPVAELKAGQEGVLVLDTTPFYSESGGQVGDEGAVFSDAGLFEVGDTQKIKADVFGHHGTLKTGVLRVGDAVTAHVDAAQRAATQRNHSVTHLLHKALREVLGDHVQQKGSLVNAERTRFDFAHNAPVTDAQVQQIETIVNAEILSNAATQARLMDIEAAKQTGAMMLFGEKYGEVVRVLDIGSTTELCGGTHVQRTGDIGLFKVVAEGGVAAGVRRIEGVTGQGALAYLQDLETTVNAAASTLKAPVAELGNRLGQVLDQVKALEKEVAALKGKLASAQGDELVGSAVDVNGVKVLAAKLDGADAKTLRDTMDKLKDKLKTAVIVLGAVDGDKVQIAAGVTNDTTGKVKAGELANFVAAQVGGKGGGKADMAMAGGTEPAKLAGALASVQAWVTAKL</sequence>
<evidence type="ECO:0000313" key="14">
    <source>
        <dbReference type="EMBL" id="MDR7304876.1"/>
    </source>
</evidence>
<comment type="cofactor">
    <cofactor evidence="11">
        <name>Zn(2+)</name>
        <dbReference type="ChEBI" id="CHEBI:29105"/>
    </cofactor>
    <text evidence="11">Binds 1 zinc ion per subunit.</text>
</comment>
<dbReference type="InterPro" id="IPR018164">
    <property type="entry name" value="Ala-tRNA-synth_IIc_N"/>
</dbReference>
<name>A0ABU1ZJY7_9BURK</name>
<dbReference type="SUPFAM" id="SSF101353">
    <property type="entry name" value="Putative anticodon-binding domain of alanyl-tRNA synthetase (AlaRS)"/>
    <property type="match status" value="1"/>
</dbReference>
<evidence type="ECO:0000256" key="1">
    <source>
        <dbReference type="ARBA" id="ARBA00008226"/>
    </source>
</evidence>
<dbReference type="EMBL" id="JAVDXO010000001">
    <property type="protein sequence ID" value="MDR7304876.1"/>
    <property type="molecule type" value="Genomic_DNA"/>
</dbReference>